<accession>A0A511AFS0</accession>
<keyword evidence="5" id="KW-1185">Reference proteome</keyword>
<dbReference type="Proteomes" id="UP000321225">
    <property type="component" value="Unassembled WGS sequence"/>
</dbReference>
<dbReference type="InterPro" id="IPR030395">
    <property type="entry name" value="GP_PDE_dom"/>
</dbReference>
<dbReference type="Gene3D" id="3.20.20.190">
    <property type="entry name" value="Phosphatidylinositol (PI) phosphodiesterase"/>
    <property type="match status" value="1"/>
</dbReference>
<dbReference type="GO" id="GO:0006629">
    <property type="term" value="P:lipid metabolic process"/>
    <property type="evidence" value="ECO:0007669"/>
    <property type="project" value="InterPro"/>
</dbReference>
<name>A0A511AFS0_9MICO</name>
<evidence type="ECO:0000259" key="3">
    <source>
        <dbReference type="PROSITE" id="PS51704"/>
    </source>
</evidence>
<sequence>MRRRGRRLWGTAVVSVAVCAATAATLSVPPVQAAGPAASLPVARAVSSEVASSLADLDMVILRPLTVLRSPGETGVVIAHRGDSLAAPENTMPAFISSIARGADYLELDIRLSEDGVPVVIHDSTVDRTTDGSGVVAEMTLEELRALDAGSWLSDAFAKTRIPTLDEVLSMVRGKDVRVVIEYKGTWKKSAVRATVDMIAAAGLADTTLVQSFSETTVARIAAAAPRLRLALLTHDLDASTVATAAAIGADAVNPRNATAREVALAHRERLGVLVWTQDAVTDWEALTAMGVDGIITNRPDALRTWVDGRVSPTQTPSASARRSSGPASPGYK</sequence>
<gene>
    <name evidence="4" type="ORF">MAE01_21660</name>
</gene>
<dbReference type="OrthoDB" id="9758957at2"/>
<feature type="signal peptide" evidence="2">
    <location>
        <begin position="1"/>
        <end position="33"/>
    </location>
</feature>
<dbReference type="PROSITE" id="PS50007">
    <property type="entry name" value="PIPLC_X_DOMAIN"/>
    <property type="match status" value="1"/>
</dbReference>
<evidence type="ECO:0000256" key="2">
    <source>
        <dbReference type="SAM" id="SignalP"/>
    </source>
</evidence>
<proteinExistence type="predicted"/>
<keyword evidence="2" id="KW-0732">Signal</keyword>
<protein>
    <recommendedName>
        <fullName evidence="3">GP-PDE domain-containing protein</fullName>
    </recommendedName>
</protein>
<evidence type="ECO:0000256" key="1">
    <source>
        <dbReference type="SAM" id="MobiDB-lite"/>
    </source>
</evidence>
<dbReference type="EMBL" id="BJUW01000009">
    <property type="protein sequence ID" value="GEK86990.1"/>
    <property type="molecule type" value="Genomic_DNA"/>
</dbReference>
<evidence type="ECO:0000313" key="4">
    <source>
        <dbReference type="EMBL" id="GEK86990.1"/>
    </source>
</evidence>
<dbReference type="Pfam" id="PF03009">
    <property type="entry name" value="GDPD"/>
    <property type="match status" value="1"/>
</dbReference>
<dbReference type="InterPro" id="IPR017946">
    <property type="entry name" value="PLC-like_Pdiesterase_TIM-brl"/>
</dbReference>
<organism evidence="4 5">
    <name type="scientific">Microbacterium aerolatum</name>
    <dbReference type="NCBI Taxonomy" id="153731"/>
    <lineage>
        <taxon>Bacteria</taxon>
        <taxon>Bacillati</taxon>
        <taxon>Actinomycetota</taxon>
        <taxon>Actinomycetes</taxon>
        <taxon>Micrococcales</taxon>
        <taxon>Microbacteriaceae</taxon>
        <taxon>Microbacterium</taxon>
    </lineage>
</organism>
<evidence type="ECO:0000313" key="5">
    <source>
        <dbReference type="Proteomes" id="UP000321225"/>
    </source>
</evidence>
<comment type="caution">
    <text evidence="4">The sequence shown here is derived from an EMBL/GenBank/DDBJ whole genome shotgun (WGS) entry which is preliminary data.</text>
</comment>
<dbReference type="RefSeq" id="WP_147039580.1">
    <property type="nucleotide sequence ID" value="NZ_BJUW01000009.1"/>
</dbReference>
<dbReference type="GO" id="GO:0008081">
    <property type="term" value="F:phosphoric diester hydrolase activity"/>
    <property type="evidence" value="ECO:0007669"/>
    <property type="project" value="InterPro"/>
</dbReference>
<feature type="compositionally biased region" description="Low complexity" evidence="1">
    <location>
        <begin position="317"/>
        <end position="333"/>
    </location>
</feature>
<feature type="region of interest" description="Disordered" evidence="1">
    <location>
        <begin position="309"/>
        <end position="333"/>
    </location>
</feature>
<dbReference type="PANTHER" id="PTHR46211:SF1">
    <property type="entry name" value="GLYCEROPHOSPHODIESTER PHOSPHODIESTERASE, CYTOPLASMIC"/>
    <property type="match status" value="1"/>
</dbReference>
<dbReference type="PROSITE" id="PS51704">
    <property type="entry name" value="GP_PDE"/>
    <property type="match status" value="1"/>
</dbReference>
<dbReference type="AlphaFoldDB" id="A0A511AFS0"/>
<feature type="domain" description="GP-PDE" evidence="3">
    <location>
        <begin position="75"/>
        <end position="307"/>
    </location>
</feature>
<dbReference type="PANTHER" id="PTHR46211">
    <property type="entry name" value="GLYCEROPHOSPHORYL DIESTER PHOSPHODIESTERASE"/>
    <property type="match status" value="1"/>
</dbReference>
<feature type="chain" id="PRO_5022139557" description="GP-PDE domain-containing protein" evidence="2">
    <location>
        <begin position="34"/>
        <end position="333"/>
    </location>
</feature>
<dbReference type="SUPFAM" id="SSF51695">
    <property type="entry name" value="PLC-like phosphodiesterases"/>
    <property type="match status" value="1"/>
</dbReference>
<reference evidence="4 5" key="1">
    <citation type="submission" date="2019-07" db="EMBL/GenBank/DDBJ databases">
        <title>Whole genome shotgun sequence of Microbacterium aerolatum NBRC 103071.</title>
        <authorList>
            <person name="Hosoyama A."/>
            <person name="Uohara A."/>
            <person name="Ohji S."/>
            <person name="Ichikawa N."/>
        </authorList>
    </citation>
    <scope>NUCLEOTIDE SEQUENCE [LARGE SCALE GENOMIC DNA]</scope>
    <source>
        <strain evidence="4 5">NBRC 103071</strain>
    </source>
</reference>